<dbReference type="PANTHER" id="PTHR36985">
    <property type="entry name" value="TRANSLOCATION AND ASSEMBLY MODULE SUBUNIT TAMB"/>
    <property type="match status" value="1"/>
</dbReference>
<dbReference type="PANTHER" id="PTHR36985:SF1">
    <property type="entry name" value="TRANSLOCATION AND ASSEMBLY MODULE SUBUNIT TAMB"/>
    <property type="match status" value="1"/>
</dbReference>
<organism evidence="6 7">
    <name type="scientific">Inquilinus limosus MP06</name>
    <dbReference type="NCBI Taxonomy" id="1398085"/>
    <lineage>
        <taxon>Bacteria</taxon>
        <taxon>Pseudomonadati</taxon>
        <taxon>Pseudomonadota</taxon>
        <taxon>Alphaproteobacteria</taxon>
        <taxon>Rhodospirillales</taxon>
        <taxon>Rhodospirillaceae</taxon>
        <taxon>Inquilinus</taxon>
    </lineage>
</organism>
<comment type="subcellular location">
    <subcellularLocation>
        <location evidence="1">Membrane</location>
        <topology evidence="1">Single-pass membrane protein</topology>
    </subcellularLocation>
</comment>
<evidence type="ECO:0000313" key="6">
    <source>
        <dbReference type="EMBL" id="KGM35051.1"/>
    </source>
</evidence>
<dbReference type="GO" id="GO:0009306">
    <property type="term" value="P:protein secretion"/>
    <property type="evidence" value="ECO:0007669"/>
    <property type="project" value="TreeGrafter"/>
</dbReference>
<keyword evidence="4" id="KW-0472">Membrane</keyword>
<evidence type="ECO:0000256" key="2">
    <source>
        <dbReference type="ARBA" id="ARBA00022692"/>
    </source>
</evidence>
<evidence type="ECO:0000256" key="4">
    <source>
        <dbReference type="ARBA" id="ARBA00023136"/>
    </source>
</evidence>
<name>A0A0A0D8K5_9PROT</name>
<dbReference type="AlphaFoldDB" id="A0A0A0D8K5"/>
<dbReference type="GO" id="GO:0097347">
    <property type="term" value="C:TAM protein secretion complex"/>
    <property type="evidence" value="ECO:0007669"/>
    <property type="project" value="TreeGrafter"/>
</dbReference>
<feature type="region of interest" description="Disordered" evidence="5">
    <location>
        <begin position="114"/>
        <end position="133"/>
    </location>
</feature>
<evidence type="ECO:0000256" key="3">
    <source>
        <dbReference type="ARBA" id="ARBA00022989"/>
    </source>
</evidence>
<evidence type="ECO:0008006" key="8">
    <source>
        <dbReference type="Google" id="ProtNLM"/>
    </source>
</evidence>
<keyword evidence="2" id="KW-0812">Transmembrane</keyword>
<comment type="caution">
    <text evidence="6">The sequence shown here is derived from an EMBL/GenBank/DDBJ whole genome shotgun (WGS) entry which is preliminary data.</text>
</comment>
<evidence type="ECO:0000256" key="5">
    <source>
        <dbReference type="SAM" id="MobiDB-lite"/>
    </source>
</evidence>
<evidence type="ECO:0000313" key="7">
    <source>
        <dbReference type="Proteomes" id="UP000029995"/>
    </source>
</evidence>
<dbReference type="GO" id="GO:0005886">
    <property type="term" value="C:plasma membrane"/>
    <property type="evidence" value="ECO:0007669"/>
    <property type="project" value="TreeGrafter"/>
</dbReference>
<reference evidence="6 7" key="1">
    <citation type="submission" date="2014-01" db="EMBL/GenBank/DDBJ databases">
        <title>Genome sequence determination for a cystic fibrosis isolate, Inquilinus limosus.</title>
        <authorList>
            <person name="Pino M."/>
            <person name="Di Conza J."/>
            <person name="Gutkind G."/>
        </authorList>
    </citation>
    <scope>NUCLEOTIDE SEQUENCE [LARGE SCALE GENOMIC DNA]</scope>
    <source>
        <strain evidence="6 7">MP06</strain>
    </source>
</reference>
<evidence type="ECO:0000256" key="1">
    <source>
        <dbReference type="ARBA" id="ARBA00004167"/>
    </source>
</evidence>
<dbReference type="Proteomes" id="UP000029995">
    <property type="component" value="Unassembled WGS sequence"/>
</dbReference>
<keyword evidence="3" id="KW-1133">Transmembrane helix</keyword>
<protein>
    <recommendedName>
        <fullName evidence="8">AsmA domain-containing protein</fullName>
    </recommendedName>
</protein>
<sequence>MRALRILLIVLAVVIGLPIALLLIVFAAAQTGPGKRLIADQAGSLASSPEMQVSVGAIEGFVPFDMTVRDVAVSDPAGRMIAVDWARLAWSPSALLRRTLRVDAVEAGTVTVDRLPAGGAEPEPQPSSGGFSLPRLPVDIRLDRLNVEKITIGQAVAGMAATLSVAGDAQLGDPSQGLSADISVHRLDGAAGDITARLAFIPTTEQLDVGVSVQEPPGGVIATMAQFPGKPPVDLTLNGTGTLSDFQATLTGKVGDLGGVDGQVRIAPGSGSRRLTVDLNADAARLVPAGIAALVQGRTTLKADAEIADAGPITIRQLDAAAAAGSVSVTGSVNPVGNQLDLAYKLQAGVAAGFATLLPPGTGWDSLAVDGTAKGALDAPVVAAAI</sequence>
<proteinExistence type="predicted"/>
<accession>A0A0A0D8K5</accession>
<dbReference type="EMBL" id="JANX01000051">
    <property type="protein sequence ID" value="KGM35051.1"/>
    <property type="molecule type" value="Genomic_DNA"/>
</dbReference>
<gene>
    <name evidence="6" type="ORF">P409_06630</name>
</gene>
<feature type="non-terminal residue" evidence="6">
    <location>
        <position position="386"/>
    </location>
</feature>
<dbReference type="RefSeq" id="WP_034833331.1">
    <property type="nucleotide sequence ID" value="NZ_JANX01000051.1"/>
</dbReference>